<dbReference type="InterPro" id="IPR057855">
    <property type="entry name" value="Beta-prop_WDR19_1st"/>
</dbReference>
<sequence>MLLIFSVTSRHHGTGPVKYTWNSHGNYVASSGTSRVVHIFNRRGKLVDQIVPPSPSPCTLLEWSENGDILAIVQAHSSSLVLWEWKKIQHHQLVDLPCNDITLIRWSKSSHSWMLAIGTNRGQVYIYYHVTGTTIQVVSKHKRRILCGDWNFQDKFAFGSEDQQITICLSSGQIVDQVKIKASPENITFGGKTPGQDAILSVNMGGKTILLYDLNARENALELAFQTQYGNIVSYQWFGNGYILLGFSSGYVVVISTQSNKIGQEQYCAKFYEHSLREIVYNEANGMVATCGDNCIKVVRMSDWKEIAVKYVDSEPAPSSNAGATASGVAGSLLTSSPSMIADKSGISSGSGSAHAPLLLIEDLQWTPDGRVLSVSSHNGCLHNFLIPSSALRSSLFDLDSPLATVLKPIAPWTMLFTMSFMAFAVLLVISVRFEVSCMDVISAMTGFVKGV</sequence>
<evidence type="ECO:0000313" key="6">
    <source>
        <dbReference type="EMBL" id="CAH0518313.1"/>
    </source>
</evidence>
<keyword evidence="2" id="KW-0677">Repeat</keyword>
<keyword evidence="3" id="KW-1133">Transmembrane helix</keyword>
<dbReference type="InterPro" id="IPR015943">
    <property type="entry name" value="WD40/YVTN_repeat-like_dom_sf"/>
</dbReference>
<dbReference type="InterPro" id="IPR040379">
    <property type="entry name" value="WDR19/dyf-2"/>
</dbReference>
<dbReference type="EMBL" id="CAKKTJ010000305">
    <property type="protein sequence ID" value="CAH0479430.1"/>
    <property type="molecule type" value="Genomic_DNA"/>
</dbReference>
<proteinExistence type="predicted"/>
<dbReference type="EMBL" id="CAKLCB010000262">
    <property type="protein sequence ID" value="CAH0518313.1"/>
    <property type="molecule type" value="Genomic_DNA"/>
</dbReference>
<dbReference type="GO" id="GO:0005929">
    <property type="term" value="C:cilium"/>
    <property type="evidence" value="ECO:0007669"/>
    <property type="project" value="TreeGrafter"/>
</dbReference>
<keyword evidence="3" id="KW-0812">Transmembrane</keyword>
<feature type="domain" description="WDR19 first beta-propeller" evidence="4">
    <location>
        <begin position="18"/>
        <end position="313"/>
    </location>
</feature>
<evidence type="ECO:0000256" key="3">
    <source>
        <dbReference type="SAM" id="Phobius"/>
    </source>
</evidence>
<evidence type="ECO:0000256" key="1">
    <source>
        <dbReference type="ARBA" id="ARBA00022574"/>
    </source>
</evidence>
<comment type="caution">
    <text evidence="5">The sequence shown here is derived from an EMBL/GenBank/DDBJ whole genome shotgun (WGS) entry which is preliminary data.</text>
</comment>
<evidence type="ECO:0000256" key="2">
    <source>
        <dbReference type="ARBA" id="ARBA00022737"/>
    </source>
</evidence>
<evidence type="ECO:0000259" key="4">
    <source>
        <dbReference type="Pfam" id="PF23389"/>
    </source>
</evidence>
<protein>
    <recommendedName>
        <fullName evidence="4">WDR19 first beta-propeller domain-containing protein</fullName>
    </recommendedName>
</protein>
<reference evidence="5 7" key="1">
    <citation type="submission" date="2021-11" db="EMBL/GenBank/DDBJ databases">
        <authorList>
            <person name="Islam A."/>
            <person name="Islam S."/>
            <person name="Flora M.S."/>
            <person name="Rahman M."/>
            <person name="Ziaur R.M."/>
            <person name="Epstein J.H."/>
            <person name="Hassan M."/>
            <person name="Klassen M."/>
            <person name="Woodard K."/>
            <person name="Webb A."/>
            <person name="Webby R.J."/>
            <person name="El Zowalaty M.E."/>
        </authorList>
    </citation>
    <scope>NUCLEOTIDE SEQUENCE</scope>
    <source>
        <strain evidence="6">Pbs1</strain>
        <strain evidence="5">Pbs3</strain>
    </source>
</reference>
<organism evidence="5 8">
    <name type="scientific">Peronospora belbahrii</name>
    <dbReference type="NCBI Taxonomy" id="622444"/>
    <lineage>
        <taxon>Eukaryota</taxon>
        <taxon>Sar</taxon>
        <taxon>Stramenopiles</taxon>
        <taxon>Oomycota</taxon>
        <taxon>Peronosporomycetes</taxon>
        <taxon>Peronosporales</taxon>
        <taxon>Peronosporaceae</taxon>
        <taxon>Peronospora</taxon>
    </lineage>
</organism>
<keyword evidence="1" id="KW-0853">WD repeat</keyword>
<gene>
    <name evidence="6" type="ORF">PBS001_LOCUS4886</name>
    <name evidence="5" type="ORF">PBS003_LOCUS6070</name>
</gene>
<keyword evidence="7" id="KW-1185">Reference proteome</keyword>
<dbReference type="SUPFAM" id="SSF69322">
    <property type="entry name" value="Tricorn protease domain 2"/>
    <property type="match status" value="1"/>
</dbReference>
<dbReference type="Gene3D" id="2.130.10.10">
    <property type="entry name" value="YVTN repeat-like/Quinoprotein amine dehydrogenase"/>
    <property type="match status" value="3"/>
</dbReference>
<dbReference type="Proteomes" id="UP001160483">
    <property type="component" value="Unassembled WGS sequence"/>
</dbReference>
<evidence type="ECO:0000313" key="8">
    <source>
        <dbReference type="Proteomes" id="UP001160483"/>
    </source>
</evidence>
<keyword evidence="3" id="KW-0472">Membrane</keyword>
<dbReference type="PANTHER" id="PTHR14920:SF0">
    <property type="entry name" value="WD REPEAT DOMAIN 19"/>
    <property type="match status" value="1"/>
</dbReference>
<dbReference type="AlphaFoldDB" id="A0AAU9L3V9"/>
<dbReference type="Proteomes" id="UP001158986">
    <property type="component" value="Unassembled WGS sequence"/>
</dbReference>
<feature type="transmembrane region" description="Helical" evidence="3">
    <location>
        <begin position="410"/>
        <end position="430"/>
    </location>
</feature>
<evidence type="ECO:0000313" key="5">
    <source>
        <dbReference type="EMBL" id="CAH0479430.1"/>
    </source>
</evidence>
<accession>A0AAU9L3V9</accession>
<dbReference type="GO" id="GO:0030991">
    <property type="term" value="C:intraciliary transport particle A"/>
    <property type="evidence" value="ECO:0007669"/>
    <property type="project" value="TreeGrafter"/>
</dbReference>
<dbReference type="GO" id="GO:0060271">
    <property type="term" value="P:cilium assembly"/>
    <property type="evidence" value="ECO:0007669"/>
    <property type="project" value="TreeGrafter"/>
</dbReference>
<dbReference type="GO" id="GO:0035721">
    <property type="term" value="P:intraciliary retrograde transport"/>
    <property type="evidence" value="ECO:0007669"/>
    <property type="project" value="InterPro"/>
</dbReference>
<dbReference type="PANTHER" id="PTHR14920">
    <property type="entry name" value="OSMOTIC AVOIDANCE ABNORMAL PROTEIN 1/WD REPEAT MEMBRANE PROTEIN"/>
    <property type="match status" value="1"/>
</dbReference>
<name>A0AAU9L3V9_9STRA</name>
<dbReference type="Pfam" id="PF23389">
    <property type="entry name" value="Beta-prop_WDR19_1st"/>
    <property type="match status" value="1"/>
</dbReference>
<evidence type="ECO:0000313" key="7">
    <source>
        <dbReference type="Proteomes" id="UP001158986"/>
    </source>
</evidence>